<name>A0A5N6A214_9ACTN</name>
<comment type="caution">
    <text evidence="1">The sequence shown here is derived from an EMBL/GenBank/DDBJ whole genome shotgun (WGS) entry which is preliminary data.</text>
</comment>
<evidence type="ECO:0000313" key="2">
    <source>
        <dbReference type="Proteomes" id="UP000314251"/>
    </source>
</evidence>
<dbReference type="Proteomes" id="UP000314251">
    <property type="component" value="Unassembled WGS sequence"/>
</dbReference>
<dbReference type="EMBL" id="VDLY02000016">
    <property type="protein sequence ID" value="KAB8162029.1"/>
    <property type="molecule type" value="Genomic_DNA"/>
</dbReference>
<dbReference type="OrthoDB" id="4548733at2"/>
<reference evidence="1" key="1">
    <citation type="submission" date="2019-10" db="EMBL/GenBank/DDBJ databases">
        <title>Nonomuraea sp. nov., isolated from Phyllanthus amarus.</title>
        <authorList>
            <person name="Klykleung N."/>
            <person name="Tanasupawat S."/>
        </authorList>
    </citation>
    <scope>NUCLEOTIDE SEQUENCE [LARGE SCALE GENOMIC DNA]</scope>
    <source>
        <strain evidence="1">3MP-10</strain>
    </source>
</reference>
<organism evidence="1 2">
    <name type="scientific">Streptomyces mimosae</name>
    <dbReference type="NCBI Taxonomy" id="2586635"/>
    <lineage>
        <taxon>Bacteria</taxon>
        <taxon>Bacillati</taxon>
        <taxon>Actinomycetota</taxon>
        <taxon>Actinomycetes</taxon>
        <taxon>Kitasatosporales</taxon>
        <taxon>Streptomycetaceae</taxon>
        <taxon>Streptomyces</taxon>
    </lineage>
</organism>
<sequence>MDSSFKGTVQELLTAAYPRTNFEGRYAFFGAAPEDTRSQKKHGYVVHLSAEQTAEGRGFPFEDLQSDRVLTFASKEPINAIEDSLHGPLDTPLRLESSGPVQIPQRDDPIYLRGFNPALVPERFRDPLTREAIKAAALLAVHDSAMAVDQTRPDWITVLAAQQNRFITEVRN</sequence>
<gene>
    <name evidence="1" type="ORF">FH607_023485</name>
</gene>
<accession>A0A5N6A214</accession>
<dbReference type="RefSeq" id="WP_139672112.1">
    <property type="nucleotide sequence ID" value="NZ_VDLY02000016.1"/>
</dbReference>
<keyword evidence="2" id="KW-1185">Reference proteome</keyword>
<evidence type="ECO:0000313" key="1">
    <source>
        <dbReference type="EMBL" id="KAB8162029.1"/>
    </source>
</evidence>
<dbReference type="AlphaFoldDB" id="A0A5N6A214"/>
<proteinExistence type="predicted"/>
<protein>
    <submittedName>
        <fullName evidence="1">Uncharacterized protein</fullName>
    </submittedName>
</protein>